<feature type="transmembrane region" description="Helical" evidence="6">
    <location>
        <begin position="164"/>
        <end position="186"/>
    </location>
</feature>
<feature type="transmembrane region" description="Helical" evidence="6">
    <location>
        <begin position="242"/>
        <end position="264"/>
    </location>
</feature>
<keyword evidence="3 6" id="KW-0812">Transmembrane</keyword>
<name>A0A256IV74_HALEZ</name>
<keyword evidence="2" id="KW-1003">Cell membrane</keyword>
<feature type="transmembrane region" description="Helical" evidence="6">
    <location>
        <begin position="317"/>
        <end position="336"/>
    </location>
</feature>
<proteinExistence type="predicted"/>
<dbReference type="InterPro" id="IPR050833">
    <property type="entry name" value="Poly_Biosynth_Transport"/>
</dbReference>
<feature type="transmembrane region" description="Helical" evidence="6">
    <location>
        <begin position="138"/>
        <end position="158"/>
    </location>
</feature>
<sequence>MSFLANVGRLLAFRVLGQVGNLFIIIYLTRSMAPGKLGEYFYFESVLGMASVFATLGVAGATEKFISEGTEENSWFTTGFILIFSFSIVSSILLTIINTFKIEVIIPDLIPLLFIALTSKQLLTFLRHSFRAEFRAAMGGALDFIRIVLFIVVSISFLRLEFGYIGIISAAILARVTVLPIGISQSKYSFVRPSFTKASKLLDFGKYYFITSFGSKVFHFSDVILIGILLTKSGVGKYEVTWRLILAGIMLNGTIAGTAFSYISQSSSEMDLNLVRKNIEQSLRYALIIPFGVLGGAIVIGTDMIELVFSTEYTSDNLLIIILAFGFVFQAFYFLFSRSLVAVNKTRQSFYATNLGVISNISLNLFLIPKFGILGAAAATSLSFMIAAFIFGYYLMRYVEFKLPYQTILIQVVGSTVMTASLILARGTLKPLSSLNIIFLFLLGSMIYFSVLFTPQRTRSDIKNIVSEFK</sequence>
<feature type="transmembrane region" description="Helical" evidence="6">
    <location>
        <begin position="373"/>
        <end position="396"/>
    </location>
</feature>
<reference evidence="7 8" key="1">
    <citation type="journal article" date="2014" name="Front. Microbiol.">
        <title>Population and genomic analysis of the genus Halorubrum.</title>
        <authorList>
            <person name="Fullmer M.S."/>
            <person name="Soucy S.M."/>
            <person name="Swithers K.S."/>
            <person name="Makkay A.M."/>
            <person name="Wheeler R."/>
            <person name="Ventosa A."/>
            <person name="Gogarten J.P."/>
            <person name="Papke R.T."/>
        </authorList>
    </citation>
    <scope>NUCLEOTIDE SEQUENCE [LARGE SCALE GENOMIC DNA]</scope>
    <source>
        <strain evidence="7 8">LD3</strain>
    </source>
</reference>
<evidence type="ECO:0000256" key="2">
    <source>
        <dbReference type="ARBA" id="ARBA00022475"/>
    </source>
</evidence>
<dbReference type="EMBL" id="NHOW01000117">
    <property type="protein sequence ID" value="OYR60425.1"/>
    <property type="molecule type" value="Genomic_DNA"/>
</dbReference>
<protein>
    <submittedName>
        <fullName evidence="7">Uncharacterized protein</fullName>
    </submittedName>
</protein>
<comment type="subcellular location">
    <subcellularLocation>
        <location evidence="1">Cell membrane</location>
        <topology evidence="1">Multi-pass membrane protein</topology>
    </subcellularLocation>
</comment>
<keyword evidence="5 6" id="KW-0472">Membrane</keyword>
<evidence type="ECO:0000256" key="4">
    <source>
        <dbReference type="ARBA" id="ARBA00022989"/>
    </source>
</evidence>
<feature type="transmembrane region" description="Helical" evidence="6">
    <location>
        <begin position="74"/>
        <end position="97"/>
    </location>
</feature>
<feature type="transmembrane region" description="Helical" evidence="6">
    <location>
        <begin position="207"/>
        <end position="230"/>
    </location>
</feature>
<evidence type="ECO:0000313" key="8">
    <source>
        <dbReference type="Proteomes" id="UP000216409"/>
    </source>
</evidence>
<feature type="transmembrane region" description="Helical" evidence="6">
    <location>
        <begin position="435"/>
        <end position="453"/>
    </location>
</feature>
<keyword evidence="4 6" id="KW-1133">Transmembrane helix</keyword>
<evidence type="ECO:0000256" key="6">
    <source>
        <dbReference type="SAM" id="Phobius"/>
    </source>
</evidence>
<evidence type="ECO:0000313" key="7">
    <source>
        <dbReference type="EMBL" id="OYR60425.1"/>
    </source>
</evidence>
<dbReference type="GO" id="GO:0005886">
    <property type="term" value="C:plasma membrane"/>
    <property type="evidence" value="ECO:0007669"/>
    <property type="project" value="UniProtKB-SubCell"/>
</dbReference>
<feature type="transmembrane region" description="Helical" evidence="6">
    <location>
        <begin position="285"/>
        <end position="305"/>
    </location>
</feature>
<comment type="caution">
    <text evidence="7">The sequence shown here is derived from an EMBL/GenBank/DDBJ whole genome shotgun (WGS) entry which is preliminary data.</text>
</comment>
<feature type="transmembrane region" description="Helical" evidence="6">
    <location>
        <begin position="40"/>
        <end position="62"/>
    </location>
</feature>
<feature type="transmembrane region" description="Helical" evidence="6">
    <location>
        <begin position="408"/>
        <end position="429"/>
    </location>
</feature>
<feature type="transmembrane region" description="Helical" evidence="6">
    <location>
        <begin position="7"/>
        <end position="28"/>
    </location>
</feature>
<dbReference type="PANTHER" id="PTHR30250:SF11">
    <property type="entry name" value="O-ANTIGEN TRANSPORTER-RELATED"/>
    <property type="match status" value="1"/>
</dbReference>
<accession>A0A256IV74</accession>
<organism evidence="7 8">
    <name type="scientific">Halorubrum ezzemoulense</name>
    <name type="common">Halorubrum chaoviator</name>
    <dbReference type="NCBI Taxonomy" id="337243"/>
    <lineage>
        <taxon>Archaea</taxon>
        <taxon>Methanobacteriati</taxon>
        <taxon>Methanobacteriota</taxon>
        <taxon>Stenosarchaea group</taxon>
        <taxon>Halobacteria</taxon>
        <taxon>Halobacteriales</taxon>
        <taxon>Haloferacaceae</taxon>
        <taxon>Halorubrum</taxon>
    </lineage>
</organism>
<feature type="transmembrane region" description="Helical" evidence="6">
    <location>
        <begin position="348"/>
        <end position="367"/>
    </location>
</feature>
<evidence type="ECO:0000256" key="1">
    <source>
        <dbReference type="ARBA" id="ARBA00004651"/>
    </source>
</evidence>
<evidence type="ECO:0000256" key="3">
    <source>
        <dbReference type="ARBA" id="ARBA00022692"/>
    </source>
</evidence>
<dbReference type="PANTHER" id="PTHR30250">
    <property type="entry name" value="PST FAMILY PREDICTED COLANIC ACID TRANSPORTER"/>
    <property type="match status" value="1"/>
</dbReference>
<evidence type="ECO:0000256" key="5">
    <source>
        <dbReference type="ARBA" id="ARBA00023136"/>
    </source>
</evidence>
<gene>
    <name evidence="7" type="ORF">DJ83_09920</name>
</gene>
<dbReference type="AlphaFoldDB" id="A0A256IV74"/>
<dbReference type="Proteomes" id="UP000216409">
    <property type="component" value="Unassembled WGS sequence"/>
</dbReference>